<dbReference type="GO" id="GO:0006596">
    <property type="term" value="P:polyamine biosynthetic process"/>
    <property type="evidence" value="ECO:0007669"/>
    <property type="project" value="UniProtKB-UniRule"/>
</dbReference>
<evidence type="ECO:0000256" key="4">
    <source>
        <dbReference type="PROSITE-ProRule" id="PRU00354"/>
    </source>
</evidence>
<dbReference type="PANTHER" id="PTHR43317">
    <property type="entry name" value="THERMOSPERMINE SYNTHASE ACAULIS5"/>
    <property type="match status" value="1"/>
</dbReference>
<evidence type="ECO:0000259" key="5">
    <source>
        <dbReference type="PROSITE" id="PS51006"/>
    </source>
</evidence>
<dbReference type="EMBL" id="JARPTC010000003">
    <property type="protein sequence ID" value="MDO7786073.1"/>
    <property type="molecule type" value="Genomic_DNA"/>
</dbReference>
<comment type="similarity">
    <text evidence="1">Belongs to the spermidine/spermine synthase family.</text>
</comment>
<dbReference type="Proteomes" id="UP001172911">
    <property type="component" value="Unassembled WGS sequence"/>
</dbReference>
<name>A0AAW7Z9W6_9FIRM</name>
<dbReference type="PANTHER" id="PTHR43317:SF1">
    <property type="entry name" value="THERMOSPERMINE SYNTHASE ACAULIS5"/>
    <property type="match status" value="1"/>
</dbReference>
<dbReference type="AlphaFoldDB" id="A0AAW7Z9W6"/>
<reference evidence="6" key="2">
    <citation type="submission" date="2023-03" db="EMBL/GenBank/DDBJ databases">
        <authorList>
            <person name="Zhang Z."/>
        </authorList>
    </citation>
    <scope>NUCLEOTIDE SEQUENCE</scope>
    <source>
        <strain evidence="6">DSA</strain>
    </source>
</reference>
<accession>A0AAW7Z9W6</accession>
<dbReference type="Pfam" id="PF01564">
    <property type="entry name" value="Spermine_synth"/>
    <property type="match status" value="1"/>
</dbReference>
<dbReference type="SUPFAM" id="SSF53335">
    <property type="entry name" value="S-adenosyl-L-methionine-dependent methyltransferases"/>
    <property type="match status" value="1"/>
</dbReference>
<keyword evidence="3 4" id="KW-0620">Polyamine biosynthesis</keyword>
<evidence type="ECO:0000313" key="7">
    <source>
        <dbReference type="Proteomes" id="UP001172911"/>
    </source>
</evidence>
<gene>
    <name evidence="6" type="ORF">P6N53_02410</name>
</gene>
<dbReference type="NCBIfam" id="NF037959">
    <property type="entry name" value="MFS_SpdSyn"/>
    <property type="match status" value="1"/>
</dbReference>
<keyword evidence="7" id="KW-1185">Reference proteome</keyword>
<dbReference type="GO" id="GO:0010487">
    <property type="term" value="F:thermospermine synthase activity"/>
    <property type="evidence" value="ECO:0007669"/>
    <property type="project" value="TreeGrafter"/>
</dbReference>
<sequence>MNLINPLMLRRIYLFLPTRLRVLIKNGLLPLIRGRVVFECRTSFNNLQVIDKRGRRYLVFLDDRQCPNLQFPEHFYQSYMSLGEHRDNSPPYAGYCHLGHLFNPSIKSVLMVGLGGGVVPRQFLDIYQDIKTLKVLEIDPVVEQVARNYFKLPEDKRLAVSIGDGRELMEQEQSNYDLILMDAFLSKTIPFHLATVEFFQLVSAKLNDRGVVLMNVFGSLLGQHSGVLNKVLASLKIVFENLYMIPDMPDQPERLQSVIVVGCKSSEVNEETVITRTKKHGNLVCGYLTDINLVIGKLQIVDYMTKTDILRDKDKPESGMLNLY</sequence>
<dbReference type="CDD" id="cd02440">
    <property type="entry name" value="AdoMet_MTases"/>
    <property type="match status" value="1"/>
</dbReference>
<proteinExistence type="inferred from homology"/>
<evidence type="ECO:0000256" key="3">
    <source>
        <dbReference type="ARBA" id="ARBA00023115"/>
    </source>
</evidence>
<dbReference type="InterPro" id="IPR029063">
    <property type="entry name" value="SAM-dependent_MTases_sf"/>
</dbReference>
<feature type="active site" description="Proton acceptor" evidence="4">
    <location>
        <position position="182"/>
    </location>
</feature>
<dbReference type="InterPro" id="IPR030374">
    <property type="entry name" value="PABS"/>
</dbReference>
<dbReference type="Gene3D" id="3.40.50.150">
    <property type="entry name" value="Vaccinia Virus protein VP39"/>
    <property type="match status" value="1"/>
</dbReference>
<dbReference type="PROSITE" id="PS51006">
    <property type="entry name" value="PABS_2"/>
    <property type="match status" value="1"/>
</dbReference>
<evidence type="ECO:0000256" key="2">
    <source>
        <dbReference type="ARBA" id="ARBA00022679"/>
    </source>
</evidence>
<evidence type="ECO:0000256" key="1">
    <source>
        <dbReference type="ARBA" id="ARBA00007867"/>
    </source>
</evidence>
<protein>
    <submittedName>
        <fullName evidence="6">Fused MFS/spermidine synthase</fullName>
    </submittedName>
</protein>
<dbReference type="RefSeq" id="WP_304540890.1">
    <property type="nucleotide sequence ID" value="NZ_JARPTC010000003.1"/>
</dbReference>
<feature type="domain" description="PABS" evidence="5">
    <location>
        <begin position="21"/>
        <end position="264"/>
    </location>
</feature>
<organism evidence="6 7">
    <name type="scientific">Desulforamulus aquiferis</name>
    <dbReference type="NCBI Taxonomy" id="1397668"/>
    <lineage>
        <taxon>Bacteria</taxon>
        <taxon>Bacillati</taxon>
        <taxon>Bacillota</taxon>
        <taxon>Clostridia</taxon>
        <taxon>Eubacteriales</taxon>
        <taxon>Peptococcaceae</taxon>
        <taxon>Desulforamulus</taxon>
    </lineage>
</organism>
<evidence type="ECO:0000313" key="6">
    <source>
        <dbReference type="EMBL" id="MDO7786073.1"/>
    </source>
</evidence>
<keyword evidence="2 4" id="KW-0808">Transferase</keyword>
<reference evidence="6" key="1">
    <citation type="journal article" date="2023" name="J. Hazard. Mater.">
        <title>Anaerobic biodegradation of pyrene and benzo[a]pyrene by a new sulfate-reducing Desulforamulus aquiferis strain DSA.</title>
        <authorList>
            <person name="Zhang Z."/>
            <person name="Sun J."/>
            <person name="Gong X."/>
            <person name="Wang C."/>
            <person name="Wang H."/>
        </authorList>
    </citation>
    <scope>NUCLEOTIDE SEQUENCE</scope>
    <source>
        <strain evidence="6">DSA</strain>
    </source>
</reference>
<comment type="caution">
    <text evidence="6">The sequence shown here is derived from an EMBL/GenBank/DDBJ whole genome shotgun (WGS) entry which is preliminary data.</text>
</comment>